<dbReference type="HOGENOM" id="CLU_2897247_0_0_6"/>
<dbReference type="KEGG" id="eta:ETA_13090"/>
<organism evidence="1 2">
    <name type="scientific">Erwinia tasmaniensis (strain DSM 17950 / CFBP 7177 / CIP 109463 / NCPPB 4357 / Et1/99)</name>
    <dbReference type="NCBI Taxonomy" id="465817"/>
    <lineage>
        <taxon>Bacteria</taxon>
        <taxon>Pseudomonadati</taxon>
        <taxon>Pseudomonadota</taxon>
        <taxon>Gammaproteobacteria</taxon>
        <taxon>Enterobacterales</taxon>
        <taxon>Erwiniaceae</taxon>
        <taxon>Erwinia</taxon>
    </lineage>
</organism>
<sequence length="62" mass="6974">MTTSPASLRWHRWIMAPSVLMQTLNTTSVNIALPSMAANLHENLLRLRGALSAARPARRRKH</sequence>
<proteinExistence type="predicted"/>
<name>B2VFQ3_ERWT9</name>
<dbReference type="OrthoDB" id="9812221at2"/>
<gene>
    <name evidence="1" type="ordered locus">ETA_13090</name>
</gene>
<evidence type="ECO:0000313" key="2">
    <source>
        <dbReference type="Proteomes" id="UP000001726"/>
    </source>
</evidence>
<dbReference type="EMBL" id="CU468135">
    <property type="protein sequence ID" value="CAO96355.1"/>
    <property type="molecule type" value="Genomic_DNA"/>
</dbReference>
<keyword evidence="2" id="KW-1185">Reference proteome</keyword>
<dbReference type="RefSeq" id="WP_012441049.1">
    <property type="nucleotide sequence ID" value="NC_010694.1"/>
</dbReference>
<evidence type="ECO:0000313" key="1">
    <source>
        <dbReference type="EMBL" id="CAO96355.1"/>
    </source>
</evidence>
<dbReference type="STRING" id="465817.ETA_13090"/>
<accession>B2VFQ3</accession>
<dbReference type="AlphaFoldDB" id="B2VFQ3"/>
<dbReference type="Proteomes" id="UP000001726">
    <property type="component" value="Chromosome"/>
</dbReference>
<protein>
    <submittedName>
        <fullName evidence="1">Uncharacterized protein</fullName>
    </submittedName>
</protein>
<reference evidence="1 2" key="1">
    <citation type="journal article" date="2008" name="Environ. Microbiol.">
        <title>The genome of Erwinia tasmaniensis strain Et1/99, a non-pathogenic bacterium in the genus Erwinia.</title>
        <authorList>
            <person name="Kube M."/>
            <person name="Migdoll A.M."/>
            <person name="Mueller I."/>
            <person name="Kuhl H."/>
            <person name="Beck A."/>
            <person name="Reinhardt R."/>
            <person name="Geider K."/>
        </authorList>
    </citation>
    <scope>NUCLEOTIDE SEQUENCE [LARGE SCALE GENOMIC DNA]</scope>
    <source>
        <strain evidence="2">DSM 17950 / CFBP 7177 / CIP 109463 / NCPPB 4357 / Et1/99</strain>
    </source>
</reference>